<accession>A0A2K2H647</accession>
<dbReference type="PANTHER" id="PTHR31137">
    <property type="entry name" value="PROTEIN PSIB-RELATED-RELATED"/>
    <property type="match status" value="1"/>
</dbReference>
<dbReference type="PANTHER" id="PTHR31137:SF5">
    <property type="entry name" value="PROTEIN PSIQ-RELATED"/>
    <property type="match status" value="1"/>
</dbReference>
<feature type="region of interest" description="Disordered" evidence="1">
    <location>
        <begin position="405"/>
        <end position="435"/>
    </location>
</feature>
<dbReference type="InterPro" id="IPR051154">
    <property type="entry name" value="Prespore-cell_inducing_factor"/>
</dbReference>
<sequence length="435" mass="44333">MCRGFVIVLLLACLLPVCGTAFAASNMISYQGVLTDSGGASVNGVVTLEAAIFDAASGGNRLWGETHTAVTVTNGSYHIQLGSGVPLSGSPPLDTNLFAQSERWLQISVNGEVLLPRQPLSGTPFALRAAGVCVSGDYVTCYEGDPATLNVGPCKPGLRQCNPAGNGFDSLCEGMVLPDIEVCDGLDNDCNGLVDDGAAGQQCDDGDPCTTDSCSGGGCSHLPACDDGNPLTDDSCNPVDGQCSHTPVPDGTFCDDGDPCTIDGIVSSGVCVSQLKSCDDANACTTDSCNPATGLCEHADNPGYTEACYTGPAATRNVGDCTDGTQACSGGSFNGCIGEVTPTTEICGGGDEDCDGLVDEQDALNCINYYLDADGDGYGSWQQKCYCAPGIAHQGAIADQYTATQGGTAMTPTPPSTPAPWRSALPPSTITATRL</sequence>
<comment type="caution">
    <text evidence="3">The sequence shown here is derived from an EMBL/GenBank/DDBJ whole genome shotgun (WGS) entry which is preliminary data.</text>
</comment>
<keyword evidence="2" id="KW-0732">Signal</keyword>
<reference evidence="3 4" key="1">
    <citation type="journal article" date="2018" name="Genome Announc.">
        <title>Genome Sequence of Geothermobacter sp. HR-1 Iron Reducer from the Loihi Seamount.</title>
        <authorList>
            <person name="Smith H."/>
            <person name="Abuyen K."/>
            <person name="Tremblay J."/>
            <person name="Savalia P."/>
            <person name="Perez-Rodriguez I."/>
            <person name="Emerson D."/>
            <person name="Tully B."/>
            <person name="Amend J."/>
        </authorList>
    </citation>
    <scope>NUCLEOTIDE SEQUENCE [LARGE SCALE GENOMIC DNA]</scope>
    <source>
        <strain evidence="3 4">HR-1</strain>
    </source>
</reference>
<dbReference type="Proteomes" id="UP000236340">
    <property type="component" value="Unassembled WGS sequence"/>
</dbReference>
<feature type="chain" id="PRO_5014380875" description="Metal-binding motif-containing protein" evidence="2">
    <location>
        <begin position="24"/>
        <end position="435"/>
    </location>
</feature>
<dbReference type="AlphaFoldDB" id="A0A2K2H647"/>
<evidence type="ECO:0000313" key="3">
    <source>
        <dbReference type="EMBL" id="PNU18795.1"/>
    </source>
</evidence>
<name>A0A2K2H647_9BACT</name>
<evidence type="ECO:0000313" key="4">
    <source>
        <dbReference type="Proteomes" id="UP000236340"/>
    </source>
</evidence>
<feature type="signal peptide" evidence="2">
    <location>
        <begin position="1"/>
        <end position="23"/>
    </location>
</feature>
<feature type="compositionally biased region" description="Polar residues" evidence="1">
    <location>
        <begin position="426"/>
        <end position="435"/>
    </location>
</feature>
<evidence type="ECO:0008006" key="5">
    <source>
        <dbReference type="Google" id="ProtNLM"/>
    </source>
</evidence>
<evidence type="ECO:0000256" key="1">
    <source>
        <dbReference type="SAM" id="MobiDB-lite"/>
    </source>
</evidence>
<evidence type="ECO:0000256" key="2">
    <source>
        <dbReference type="SAM" id="SignalP"/>
    </source>
</evidence>
<dbReference type="EMBL" id="PPFX01000050">
    <property type="protein sequence ID" value="PNU18795.1"/>
    <property type="molecule type" value="Genomic_DNA"/>
</dbReference>
<protein>
    <recommendedName>
        <fullName evidence="5">Metal-binding motif-containing protein</fullName>
    </recommendedName>
</protein>
<dbReference type="GO" id="GO:0005576">
    <property type="term" value="C:extracellular region"/>
    <property type="evidence" value="ECO:0007669"/>
    <property type="project" value="TreeGrafter"/>
</dbReference>
<proteinExistence type="predicted"/>
<dbReference type="Pfam" id="PF00526">
    <property type="entry name" value="Dicty_CTDC"/>
    <property type="match status" value="4"/>
</dbReference>
<dbReference type="InterPro" id="IPR001673">
    <property type="entry name" value="S_mold_repeat"/>
</dbReference>
<organism evidence="3 4">
    <name type="scientific">Geothermobacter hydrogeniphilus</name>
    <dbReference type="NCBI Taxonomy" id="1969733"/>
    <lineage>
        <taxon>Bacteria</taxon>
        <taxon>Pseudomonadati</taxon>
        <taxon>Thermodesulfobacteriota</taxon>
        <taxon>Desulfuromonadia</taxon>
        <taxon>Desulfuromonadales</taxon>
        <taxon>Geothermobacteraceae</taxon>
        <taxon>Geothermobacter</taxon>
    </lineage>
</organism>
<dbReference type="RefSeq" id="WP_103116691.1">
    <property type="nucleotide sequence ID" value="NZ_PPFX01000050.1"/>
</dbReference>
<gene>
    <name evidence="3" type="ORF">C2E25_15800</name>
</gene>
<dbReference type="OrthoDB" id="5388941at2"/>